<dbReference type="Pfam" id="PF02571">
    <property type="entry name" value="CbiJ"/>
    <property type="match status" value="1"/>
</dbReference>
<comment type="caution">
    <text evidence="8">The sequence shown here is derived from an EMBL/GenBank/DDBJ whole genome shotgun (WGS) entry which is preliminary data.</text>
</comment>
<evidence type="ECO:0000313" key="9">
    <source>
        <dbReference type="Proteomes" id="UP000661649"/>
    </source>
</evidence>
<evidence type="ECO:0000256" key="1">
    <source>
        <dbReference type="ARBA" id="ARBA00004953"/>
    </source>
</evidence>
<evidence type="ECO:0000259" key="7">
    <source>
        <dbReference type="Pfam" id="PF13847"/>
    </source>
</evidence>
<dbReference type="RefSeq" id="WP_187558031.1">
    <property type="nucleotide sequence ID" value="NZ_JACRTP010000001.1"/>
</dbReference>
<dbReference type="InterPro" id="IPR014008">
    <property type="entry name" value="Cbl_synth_MTase_CbiT"/>
</dbReference>
<keyword evidence="2" id="KW-0169">Cobalamin biosynthesis</keyword>
<dbReference type="InterPro" id="IPR003723">
    <property type="entry name" value="Precorrin-6x_reduct"/>
</dbReference>
<sequence>MCKVLVFAGTTEGRKISEFLEKQKIQTHVCVATEYGETLLPKSSYLSISHERLDETAMKEAMQNMHPFLVIDSTHPYAAEVTKNIRKACEETKTEYVRLLRAGSTEDTKNDSSVYVDSVDEAVEYLSTTTGNVLVTTGSKEIHKYTKIENYKERIFARVLSLSNVAEHCKSLGFEGRNLICMQGPFSMELNEAMLRQFDCRYLVTKMSGVTGGYEEKLEAAKRAGCICVIVGRPLKEEGLGLIECKALLCRRFGLKQNQKVSLVGIGMGNPDTCTIEAIKAIKEAELLIGAKRMVESVLHSEQDVLIEYNSEKIKVYLDKHPEYEKIAVLLSGDVGFYSGAKKLQETLKERKVRQISGLSSPIYFMAKIGRSWDDAIITSAHGKKENLVELIKTHQKVVSILGTKDAVANLAKSLTNYGMGKVIFFVGERLSYPDEAIVQGSADSFCDYEGDALSVIYIENKEAEGLPSTHGVKDSAFLRDKVPMTKEEVRCVSLAKLGLREDSVCYDVGAGTGSVSVEMALRTPKGRVYAIEKKETAVELLKKNKQKFMTDNLSVIEGVAPEALEALEVPTHAFIGGSSGNMESILRLLLEKNPKIRVVINCIALESVAEANRCMKVLPFEDVEMIQLSVSRAKKIGSYQMMMGENPITIFSATGKKEEKEEE</sequence>
<evidence type="ECO:0000256" key="4">
    <source>
        <dbReference type="ARBA" id="ARBA00022679"/>
    </source>
</evidence>
<name>A0ABR7P708_9FIRM</name>
<dbReference type="Gene3D" id="3.40.50.150">
    <property type="entry name" value="Vaccinia Virus protein VP39"/>
    <property type="match status" value="1"/>
</dbReference>
<dbReference type="PANTHER" id="PTHR43182">
    <property type="entry name" value="COBALT-PRECORRIN-6B C(15)-METHYLTRANSFERASE (DECARBOXYLATING)"/>
    <property type="match status" value="1"/>
</dbReference>
<dbReference type="NCBIfam" id="TIGR02467">
    <property type="entry name" value="CbiE"/>
    <property type="match status" value="1"/>
</dbReference>
<accession>A0ABR7P708</accession>
<dbReference type="InterPro" id="IPR050714">
    <property type="entry name" value="Cobalamin_biosynth_MTase"/>
</dbReference>
<evidence type="ECO:0000256" key="5">
    <source>
        <dbReference type="ARBA" id="ARBA00022691"/>
    </source>
</evidence>
<dbReference type="PROSITE" id="PS51014">
    <property type="entry name" value="COBK_CBIJ"/>
    <property type="match status" value="1"/>
</dbReference>
<dbReference type="Gene3D" id="3.30.950.10">
    <property type="entry name" value="Methyltransferase, Cobalt-precorrin-4 Transmethylase, Domain 2"/>
    <property type="match status" value="1"/>
</dbReference>
<dbReference type="CDD" id="cd11644">
    <property type="entry name" value="Precorrin-6Y-MT"/>
    <property type="match status" value="1"/>
</dbReference>
<keyword evidence="9" id="KW-1185">Reference proteome</keyword>
<reference evidence="8 9" key="1">
    <citation type="submission" date="2020-08" db="EMBL/GenBank/DDBJ databases">
        <title>Genome public.</title>
        <authorList>
            <person name="Liu C."/>
            <person name="Sun Q."/>
        </authorList>
    </citation>
    <scope>NUCLEOTIDE SEQUENCE [LARGE SCALE GENOMIC DNA]</scope>
    <source>
        <strain evidence="8 9">3_YM_SP_D4_24.mj</strain>
    </source>
</reference>
<feature type="domain" description="Methyltransferase" evidence="7">
    <location>
        <begin position="506"/>
        <end position="563"/>
    </location>
</feature>
<dbReference type="InterPro" id="IPR014776">
    <property type="entry name" value="4pyrrole_Mease_sub2"/>
</dbReference>
<evidence type="ECO:0000259" key="6">
    <source>
        <dbReference type="Pfam" id="PF00590"/>
    </source>
</evidence>
<comment type="pathway">
    <text evidence="1">Cofactor biosynthesis; adenosylcobalamin biosynthesis.</text>
</comment>
<proteinExistence type="predicted"/>
<gene>
    <name evidence="8" type="primary">cobK</name>
    <name evidence="8" type="ORF">H8712_00760</name>
</gene>
<dbReference type="InterPro" id="IPR025714">
    <property type="entry name" value="Methyltranfer_dom"/>
</dbReference>
<keyword evidence="5" id="KW-0949">S-adenosyl-L-methionine</keyword>
<dbReference type="NCBIfam" id="TIGR02469">
    <property type="entry name" value="CbiT"/>
    <property type="match status" value="1"/>
</dbReference>
<dbReference type="Proteomes" id="UP000661649">
    <property type="component" value="Unassembled WGS sequence"/>
</dbReference>
<evidence type="ECO:0000256" key="2">
    <source>
        <dbReference type="ARBA" id="ARBA00022573"/>
    </source>
</evidence>
<keyword evidence="3" id="KW-0489">Methyltransferase</keyword>
<keyword evidence="4" id="KW-0808">Transferase</keyword>
<dbReference type="EMBL" id="JACRTP010000001">
    <property type="protein sequence ID" value="MBC8627170.1"/>
    <property type="molecule type" value="Genomic_DNA"/>
</dbReference>
<keyword evidence="8" id="KW-0560">Oxidoreductase</keyword>
<dbReference type="InterPro" id="IPR029063">
    <property type="entry name" value="SAM-dependent_MTases_sf"/>
</dbReference>
<dbReference type="SUPFAM" id="SSF53790">
    <property type="entry name" value="Tetrapyrrole methylase"/>
    <property type="match status" value="1"/>
</dbReference>
<dbReference type="InterPro" id="IPR035996">
    <property type="entry name" value="4pyrrol_Methylase_sf"/>
</dbReference>
<dbReference type="EC" id="1.3.1.54" evidence="8"/>
<dbReference type="InterPro" id="IPR000878">
    <property type="entry name" value="4pyrrol_Mease"/>
</dbReference>
<organism evidence="8 9">
    <name type="scientific">Blautia stercoris</name>
    <dbReference type="NCBI Taxonomy" id="871664"/>
    <lineage>
        <taxon>Bacteria</taxon>
        <taxon>Bacillati</taxon>
        <taxon>Bacillota</taxon>
        <taxon>Clostridia</taxon>
        <taxon>Lachnospirales</taxon>
        <taxon>Lachnospiraceae</taxon>
        <taxon>Blautia</taxon>
    </lineage>
</organism>
<dbReference type="Gene3D" id="3.40.1010.10">
    <property type="entry name" value="Cobalt-precorrin-4 Transmethylase, Domain 1"/>
    <property type="match status" value="1"/>
</dbReference>
<feature type="domain" description="Tetrapyrrole methylase" evidence="6">
    <location>
        <begin position="260"/>
        <end position="444"/>
    </location>
</feature>
<evidence type="ECO:0000313" key="8">
    <source>
        <dbReference type="EMBL" id="MBC8627170.1"/>
    </source>
</evidence>
<dbReference type="SUPFAM" id="SSF53335">
    <property type="entry name" value="S-adenosyl-L-methionine-dependent methyltransferases"/>
    <property type="match status" value="1"/>
</dbReference>
<evidence type="ECO:0000256" key="3">
    <source>
        <dbReference type="ARBA" id="ARBA00022603"/>
    </source>
</evidence>
<dbReference type="NCBIfam" id="TIGR00715">
    <property type="entry name" value="precor6x_red"/>
    <property type="match status" value="1"/>
</dbReference>
<dbReference type="PANTHER" id="PTHR43182:SF1">
    <property type="entry name" value="COBALT-PRECORRIN-7 C(5)-METHYLTRANSFERASE"/>
    <property type="match status" value="1"/>
</dbReference>
<dbReference type="Pfam" id="PF00590">
    <property type="entry name" value="TP_methylase"/>
    <property type="match status" value="1"/>
</dbReference>
<dbReference type="InterPro" id="IPR014777">
    <property type="entry name" value="4pyrrole_Mease_sub1"/>
</dbReference>
<dbReference type="InterPro" id="IPR012818">
    <property type="entry name" value="CbiE"/>
</dbReference>
<protein>
    <submittedName>
        <fullName evidence="8">Precorrin-6A reductase</fullName>
        <ecNumber evidence="8">1.3.1.54</ecNumber>
    </submittedName>
</protein>
<dbReference type="GO" id="GO:0016994">
    <property type="term" value="F:precorrin-6A reductase activity"/>
    <property type="evidence" value="ECO:0007669"/>
    <property type="project" value="UniProtKB-EC"/>
</dbReference>
<dbReference type="CDD" id="cd02440">
    <property type="entry name" value="AdoMet_MTases"/>
    <property type="match status" value="1"/>
</dbReference>
<dbReference type="Pfam" id="PF13847">
    <property type="entry name" value="Methyltransf_31"/>
    <property type="match status" value="1"/>
</dbReference>